<dbReference type="AlphaFoldDB" id="A0A067R764"/>
<reference evidence="1 2" key="1">
    <citation type="journal article" date="2014" name="Nat. Commun.">
        <title>Molecular traces of alternative social organization in a termite genome.</title>
        <authorList>
            <person name="Terrapon N."/>
            <person name="Li C."/>
            <person name="Robertson H.M."/>
            <person name="Ji L."/>
            <person name="Meng X."/>
            <person name="Booth W."/>
            <person name="Chen Z."/>
            <person name="Childers C.P."/>
            <person name="Glastad K.M."/>
            <person name="Gokhale K."/>
            <person name="Gowin J."/>
            <person name="Gronenberg W."/>
            <person name="Hermansen R.A."/>
            <person name="Hu H."/>
            <person name="Hunt B.G."/>
            <person name="Huylmans A.K."/>
            <person name="Khalil S.M."/>
            <person name="Mitchell R.D."/>
            <person name="Munoz-Torres M.C."/>
            <person name="Mustard J.A."/>
            <person name="Pan H."/>
            <person name="Reese J.T."/>
            <person name="Scharf M.E."/>
            <person name="Sun F."/>
            <person name="Vogel H."/>
            <person name="Xiao J."/>
            <person name="Yang W."/>
            <person name="Yang Z."/>
            <person name="Yang Z."/>
            <person name="Zhou J."/>
            <person name="Zhu J."/>
            <person name="Brent C.S."/>
            <person name="Elsik C.G."/>
            <person name="Goodisman M.A."/>
            <person name="Liberles D.A."/>
            <person name="Roe R.M."/>
            <person name="Vargo E.L."/>
            <person name="Vilcinskas A."/>
            <person name="Wang J."/>
            <person name="Bornberg-Bauer E."/>
            <person name="Korb J."/>
            <person name="Zhang G."/>
            <person name="Liebig J."/>
        </authorList>
    </citation>
    <scope>NUCLEOTIDE SEQUENCE [LARGE SCALE GENOMIC DNA]</scope>
    <source>
        <tissue evidence="1">Whole organism</tissue>
    </source>
</reference>
<organism evidence="1 2">
    <name type="scientific">Zootermopsis nevadensis</name>
    <name type="common">Dampwood termite</name>
    <dbReference type="NCBI Taxonomy" id="136037"/>
    <lineage>
        <taxon>Eukaryota</taxon>
        <taxon>Metazoa</taxon>
        <taxon>Ecdysozoa</taxon>
        <taxon>Arthropoda</taxon>
        <taxon>Hexapoda</taxon>
        <taxon>Insecta</taxon>
        <taxon>Pterygota</taxon>
        <taxon>Neoptera</taxon>
        <taxon>Polyneoptera</taxon>
        <taxon>Dictyoptera</taxon>
        <taxon>Blattodea</taxon>
        <taxon>Blattoidea</taxon>
        <taxon>Termitoidae</taxon>
        <taxon>Termopsidae</taxon>
        <taxon>Zootermopsis</taxon>
    </lineage>
</organism>
<dbReference type="Proteomes" id="UP000027135">
    <property type="component" value="Unassembled WGS sequence"/>
</dbReference>
<dbReference type="InParanoid" id="A0A067R764"/>
<evidence type="ECO:0000313" key="1">
    <source>
        <dbReference type="EMBL" id="KDR18282.1"/>
    </source>
</evidence>
<gene>
    <name evidence="1" type="ORF">L798_06813</name>
</gene>
<keyword evidence="2" id="KW-1185">Reference proteome</keyword>
<accession>A0A067R764</accession>
<sequence>MSVEGQTQEVWGSQICEDVDSKAEKMHYITCGQRMEQIGNQLEEDDVIHHLPVYTSV</sequence>
<evidence type="ECO:0000313" key="2">
    <source>
        <dbReference type="Proteomes" id="UP000027135"/>
    </source>
</evidence>
<name>A0A067R764_ZOONE</name>
<proteinExistence type="predicted"/>
<protein>
    <submittedName>
        <fullName evidence="1">Uncharacterized protein</fullName>
    </submittedName>
</protein>
<dbReference type="EMBL" id="KK852695">
    <property type="protein sequence ID" value="KDR18282.1"/>
    <property type="molecule type" value="Genomic_DNA"/>
</dbReference>